<accession>A0ABU7U0J5</accession>
<keyword evidence="4" id="KW-1185">Reference proteome</keyword>
<protein>
    <submittedName>
        <fullName evidence="3">Aminodeoxychorismate synthase component I</fullName>
    </submittedName>
</protein>
<evidence type="ECO:0000313" key="3">
    <source>
        <dbReference type="EMBL" id="MEE8657581.1"/>
    </source>
</evidence>
<reference evidence="3 4" key="1">
    <citation type="submission" date="2023-10" db="EMBL/GenBank/DDBJ databases">
        <title>Sorlinia euscelidii gen. nov., sp. nov., an acetic acid bacteria isolated from the gut of Euscelidius variegatus emitter.</title>
        <authorList>
            <person name="Michoud G."/>
            <person name="Marasco R."/>
            <person name="Seferji K."/>
            <person name="Gonella E."/>
            <person name="Garuglieri E."/>
            <person name="Alma A."/>
            <person name="Mapelli F."/>
            <person name="Borin S."/>
            <person name="Daffonchio D."/>
            <person name="Crotti E."/>
        </authorList>
    </citation>
    <scope>NUCLEOTIDE SEQUENCE [LARGE SCALE GENOMIC DNA]</scope>
    <source>
        <strain evidence="3 4">EV16P</strain>
    </source>
</reference>
<feature type="domain" description="Chorismate-utilising enzyme C-terminal" evidence="1">
    <location>
        <begin position="172"/>
        <end position="427"/>
    </location>
</feature>
<comment type="caution">
    <text evidence="3">The sequence shown here is derived from an EMBL/GenBank/DDBJ whole genome shotgun (WGS) entry which is preliminary data.</text>
</comment>
<dbReference type="InterPro" id="IPR019999">
    <property type="entry name" value="Anth_synth_I-like"/>
</dbReference>
<evidence type="ECO:0000259" key="1">
    <source>
        <dbReference type="Pfam" id="PF00425"/>
    </source>
</evidence>
<dbReference type="InterPro" id="IPR006805">
    <property type="entry name" value="Anth_synth_I_N"/>
</dbReference>
<dbReference type="Pfam" id="PF00425">
    <property type="entry name" value="Chorismate_bind"/>
    <property type="match status" value="1"/>
</dbReference>
<dbReference type="Pfam" id="PF04715">
    <property type="entry name" value="Anth_synt_I_N"/>
    <property type="match status" value="1"/>
</dbReference>
<organism evidence="3 4">
    <name type="scientific">Sorlinia euscelidii</name>
    <dbReference type="NCBI Taxonomy" id="3081148"/>
    <lineage>
        <taxon>Bacteria</taxon>
        <taxon>Pseudomonadati</taxon>
        <taxon>Pseudomonadota</taxon>
        <taxon>Alphaproteobacteria</taxon>
        <taxon>Acetobacterales</taxon>
        <taxon>Acetobacteraceae</taxon>
        <taxon>Sorlinia</taxon>
    </lineage>
</organism>
<feature type="domain" description="Anthranilate synthase component I N-terminal" evidence="2">
    <location>
        <begin position="17"/>
        <end position="136"/>
    </location>
</feature>
<sequence>MPPPFFAENMTKIELAWRTPEALLTAFEDVPHLAFLDSGGIVSARSRWSILCVHPREILSSNEPDGWAQLQRLLRRKRDDVHHDVPFSGGVIGLASYEAGLALEGLQSRFRPLIPALTAMAFDGAFIFDRREKRLFWCSDSHSPMPPLPPPGRVERARTLSRVPLSPDMSARDWKDAVGATRASIGRGALFQANLTSRWHGDLPDDADIFSLYLRLRETSPAPFGGFLKLPRFSLLSASVERFIALDRDGWLETRPIKGTASIGRDEQEDARIAENLARDAKEYGENLMITDLMRNDIARVCAVGSVSVPALCQVERFTHVHHLVSTVRGKLACGQTAVDLLRASLPPGSVTGAPKHAALKLIDRLEGSARNAYCGTMFRIGNDGAMDSNVVIRSILISGGKVEIGAGGGITYPSDPQREFDEMCLKAAPLLKLFR</sequence>
<gene>
    <name evidence="3" type="ORF">DOFOFD_00920</name>
</gene>
<evidence type="ECO:0000259" key="2">
    <source>
        <dbReference type="Pfam" id="PF04715"/>
    </source>
</evidence>
<dbReference type="PANTHER" id="PTHR11236:SF9">
    <property type="entry name" value="ANTHRANILATE SYNTHASE COMPONENT 1"/>
    <property type="match status" value="1"/>
</dbReference>
<dbReference type="InterPro" id="IPR015890">
    <property type="entry name" value="Chorismate_C"/>
</dbReference>
<dbReference type="Proteomes" id="UP001312908">
    <property type="component" value="Unassembled WGS sequence"/>
</dbReference>
<dbReference type="InterPro" id="IPR005801">
    <property type="entry name" value="ADC_synthase"/>
</dbReference>
<name>A0ABU7U0J5_9PROT</name>
<dbReference type="EMBL" id="JAWJZY010000001">
    <property type="protein sequence ID" value="MEE8657581.1"/>
    <property type="molecule type" value="Genomic_DNA"/>
</dbReference>
<evidence type="ECO:0000313" key="4">
    <source>
        <dbReference type="Proteomes" id="UP001312908"/>
    </source>
</evidence>
<dbReference type="PRINTS" id="PR00095">
    <property type="entry name" value="ANTSNTHASEI"/>
</dbReference>
<dbReference type="SUPFAM" id="SSF56322">
    <property type="entry name" value="ADC synthase"/>
    <property type="match status" value="1"/>
</dbReference>
<proteinExistence type="predicted"/>
<dbReference type="PANTHER" id="PTHR11236">
    <property type="entry name" value="AMINOBENZOATE/ANTHRANILATE SYNTHASE"/>
    <property type="match status" value="1"/>
</dbReference>
<dbReference type="Gene3D" id="3.60.120.10">
    <property type="entry name" value="Anthranilate synthase"/>
    <property type="match status" value="1"/>
</dbReference>